<dbReference type="SMART" id="SM00346">
    <property type="entry name" value="HTH_ICLR"/>
    <property type="match status" value="1"/>
</dbReference>
<dbReference type="PANTHER" id="PTHR30136:SF35">
    <property type="entry name" value="HTH-TYPE TRANSCRIPTIONAL REGULATOR RV1719"/>
    <property type="match status" value="1"/>
</dbReference>
<keyword evidence="3" id="KW-0804">Transcription</keyword>
<dbReference type="Pfam" id="PF01614">
    <property type="entry name" value="IclR_C"/>
    <property type="match status" value="1"/>
</dbReference>
<evidence type="ECO:0000256" key="1">
    <source>
        <dbReference type="ARBA" id="ARBA00023015"/>
    </source>
</evidence>
<dbReference type="Gene3D" id="1.10.10.10">
    <property type="entry name" value="Winged helix-like DNA-binding domain superfamily/Winged helix DNA-binding domain"/>
    <property type="match status" value="1"/>
</dbReference>
<accession>A0ABY7TI25</accession>
<dbReference type="InterPro" id="IPR036388">
    <property type="entry name" value="WH-like_DNA-bd_sf"/>
</dbReference>
<feature type="domain" description="HTH iclR-type" evidence="4">
    <location>
        <begin position="13"/>
        <end position="75"/>
    </location>
</feature>
<dbReference type="PROSITE" id="PS51078">
    <property type="entry name" value="ICLR_ED"/>
    <property type="match status" value="1"/>
</dbReference>
<keyword evidence="1" id="KW-0805">Transcription regulation</keyword>
<dbReference type="InterPro" id="IPR005471">
    <property type="entry name" value="Tscrpt_reg_IclR_N"/>
</dbReference>
<reference evidence="6 7" key="1">
    <citation type="submission" date="2023-02" db="EMBL/GenBank/DDBJ databases">
        <title>Genome sequence of Sphingomonas naphthae.</title>
        <authorList>
            <person name="Kim S."/>
            <person name="Heo J."/>
            <person name="Kwon S.-W."/>
        </authorList>
    </citation>
    <scope>NUCLEOTIDE SEQUENCE [LARGE SCALE GENOMIC DNA]</scope>
    <source>
        <strain evidence="6 7">KACC 18716</strain>
    </source>
</reference>
<dbReference type="EMBL" id="CP117411">
    <property type="protein sequence ID" value="WCT72857.1"/>
    <property type="molecule type" value="Genomic_DNA"/>
</dbReference>
<evidence type="ECO:0000256" key="3">
    <source>
        <dbReference type="ARBA" id="ARBA00023163"/>
    </source>
</evidence>
<dbReference type="Proteomes" id="UP001220395">
    <property type="component" value="Chromosome"/>
</dbReference>
<dbReference type="RefSeq" id="WP_273686830.1">
    <property type="nucleotide sequence ID" value="NZ_CP117411.1"/>
</dbReference>
<evidence type="ECO:0000259" key="4">
    <source>
        <dbReference type="PROSITE" id="PS51077"/>
    </source>
</evidence>
<sequence>MRTDDDSSNTAAVKSADRVLDLLELLARADQPLSHADIAARLAIPKSSLTPLLRNLARRGYLEIAPDGRNHRLGPALATLARAAGRRDLAEDAMPFLREATRETGESSAFNQLRGQEVEVVATVIGSHRLVTHMRLGDRAPLYATSSGKLILAYMPDAFQRDYIADIRFQSWTPHTITSRAALRDELAAVRESGFAYSREEWTPGIVGIGAVLLDEQDQPIGAVNHAVPVARYDEAADARARHSLRRCVGDFRRHILSADMPPMMRDRHDPA</sequence>
<dbReference type="SUPFAM" id="SSF55781">
    <property type="entry name" value="GAF domain-like"/>
    <property type="match status" value="1"/>
</dbReference>
<protein>
    <submittedName>
        <fullName evidence="6">IclR family transcriptional regulator</fullName>
    </submittedName>
</protein>
<evidence type="ECO:0000259" key="5">
    <source>
        <dbReference type="PROSITE" id="PS51078"/>
    </source>
</evidence>
<dbReference type="Pfam" id="PF09339">
    <property type="entry name" value="HTH_IclR"/>
    <property type="match status" value="1"/>
</dbReference>
<keyword evidence="7" id="KW-1185">Reference proteome</keyword>
<feature type="domain" description="IclR-ED" evidence="5">
    <location>
        <begin position="76"/>
        <end position="258"/>
    </location>
</feature>
<dbReference type="InterPro" id="IPR036390">
    <property type="entry name" value="WH_DNA-bd_sf"/>
</dbReference>
<dbReference type="InterPro" id="IPR029016">
    <property type="entry name" value="GAF-like_dom_sf"/>
</dbReference>
<dbReference type="InterPro" id="IPR014757">
    <property type="entry name" value="Tscrpt_reg_IclR_C"/>
</dbReference>
<dbReference type="PROSITE" id="PS51077">
    <property type="entry name" value="HTH_ICLR"/>
    <property type="match status" value="1"/>
</dbReference>
<organism evidence="6 7">
    <name type="scientific">Sphingomonas naphthae</name>
    <dbReference type="NCBI Taxonomy" id="1813468"/>
    <lineage>
        <taxon>Bacteria</taxon>
        <taxon>Pseudomonadati</taxon>
        <taxon>Pseudomonadota</taxon>
        <taxon>Alphaproteobacteria</taxon>
        <taxon>Sphingomonadales</taxon>
        <taxon>Sphingomonadaceae</taxon>
        <taxon>Sphingomonas</taxon>
    </lineage>
</organism>
<keyword evidence="2" id="KW-0238">DNA-binding</keyword>
<proteinExistence type="predicted"/>
<dbReference type="SUPFAM" id="SSF46785">
    <property type="entry name" value="Winged helix' DNA-binding domain"/>
    <property type="match status" value="1"/>
</dbReference>
<dbReference type="PANTHER" id="PTHR30136">
    <property type="entry name" value="HELIX-TURN-HELIX TRANSCRIPTIONAL REGULATOR, ICLR FAMILY"/>
    <property type="match status" value="1"/>
</dbReference>
<name>A0ABY7TI25_9SPHN</name>
<dbReference type="Gene3D" id="3.30.450.40">
    <property type="match status" value="1"/>
</dbReference>
<gene>
    <name evidence="6" type="ORF">PQ455_14610</name>
</gene>
<evidence type="ECO:0000313" key="7">
    <source>
        <dbReference type="Proteomes" id="UP001220395"/>
    </source>
</evidence>
<evidence type="ECO:0000313" key="6">
    <source>
        <dbReference type="EMBL" id="WCT72857.1"/>
    </source>
</evidence>
<dbReference type="InterPro" id="IPR050707">
    <property type="entry name" value="HTH_MetabolicPath_Reg"/>
</dbReference>
<evidence type="ECO:0000256" key="2">
    <source>
        <dbReference type="ARBA" id="ARBA00023125"/>
    </source>
</evidence>